<accession>A0A9D3XNZ5</accession>
<dbReference type="Proteomes" id="UP000827986">
    <property type="component" value="Unassembled WGS sequence"/>
</dbReference>
<evidence type="ECO:0000313" key="3">
    <source>
        <dbReference type="Proteomes" id="UP000827986"/>
    </source>
</evidence>
<proteinExistence type="predicted"/>
<feature type="compositionally biased region" description="Polar residues" evidence="1">
    <location>
        <begin position="258"/>
        <end position="272"/>
    </location>
</feature>
<gene>
    <name evidence="2" type="ORF">KIL84_014745</name>
</gene>
<evidence type="ECO:0000256" key="1">
    <source>
        <dbReference type="SAM" id="MobiDB-lite"/>
    </source>
</evidence>
<comment type="caution">
    <text evidence="2">The sequence shown here is derived from an EMBL/GenBank/DDBJ whole genome shotgun (WGS) entry which is preliminary data.</text>
</comment>
<feature type="region of interest" description="Disordered" evidence="1">
    <location>
        <begin position="1"/>
        <end position="22"/>
    </location>
</feature>
<feature type="compositionally biased region" description="Low complexity" evidence="1">
    <location>
        <begin position="200"/>
        <end position="209"/>
    </location>
</feature>
<reference evidence="2" key="1">
    <citation type="submission" date="2021-09" db="EMBL/GenBank/DDBJ databases">
        <title>The genome of Mauremys mutica provides insights into the evolution of semi-aquatic lifestyle.</title>
        <authorList>
            <person name="Gong S."/>
            <person name="Gao Y."/>
        </authorList>
    </citation>
    <scope>NUCLEOTIDE SEQUENCE</scope>
    <source>
        <strain evidence="2">MM-2020</strain>
        <tissue evidence="2">Muscle</tissue>
    </source>
</reference>
<dbReference type="EMBL" id="JAHDVG010000465">
    <property type="protein sequence ID" value="KAH1184129.1"/>
    <property type="molecule type" value="Genomic_DNA"/>
</dbReference>
<dbReference type="AlphaFoldDB" id="A0A9D3XNZ5"/>
<evidence type="ECO:0000313" key="2">
    <source>
        <dbReference type="EMBL" id="KAH1184129.1"/>
    </source>
</evidence>
<keyword evidence="3" id="KW-1185">Reference proteome</keyword>
<name>A0A9D3XNZ5_9SAUR</name>
<feature type="compositionally biased region" description="Basic residues" evidence="1">
    <location>
        <begin position="142"/>
        <end position="152"/>
    </location>
</feature>
<organism evidence="2 3">
    <name type="scientific">Mauremys mutica</name>
    <name type="common">yellowpond turtle</name>
    <dbReference type="NCBI Taxonomy" id="74926"/>
    <lineage>
        <taxon>Eukaryota</taxon>
        <taxon>Metazoa</taxon>
        <taxon>Chordata</taxon>
        <taxon>Craniata</taxon>
        <taxon>Vertebrata</taxon>
        <taxon>Euteleostomi</taxon>
        <taxon>Archelosauria</taxon>
        <taxon>Testudinata</taxon>
        <taxon>Testudines</taxon>
        <taxon>Cryptodira</taxon>
        <taxon>Durocryptodira</taxon>
        <taxon>Testudinoidea</taxon>
        <taxon>Geoemydidae</taxon>
        <taxon>Geoemydinae</taxon>
        <taxon>Mauremys</taxon>
    </lineage>
</organism>
<protein>
    <submittedName>
        <fullName evidence="2">Uncharacterized protein</fullName>
    </submittedName>
</protein>
<feature type="region of interest" description="Disordered" evidence="1">
    <location>
        <begin position="43"/>
        <end position="165"/>
    </location>
</feature>
<sequence>MPGCSSPPRQGSERLARLRGRRAPGPCWLLTSVLNAQRVESRGALQPQGLPPADDHRAAAVVPGAPGSQVRGALGTRPCNIQAHTPVQCSPPRSARSPAPSPGDTHLLRRSSPLHPSGRGLGAGPGEETGREEEEAAALARRPPRLLGRARTRAPPGSRGSIRSLSPARLAAGLCRPEPGGAAGTCCPGRRIPQAKVAAAGIAPHAAGDGRAKPQRQTQTLRSKPFIPTGPRSPAPLRSKAALGKRSPARRHVGSGADTATSPGKTQPSRGTGQDAATEPGRRGAEPPGDQRAPSRLPSHGC</sequence>
<feature type="region of interest" description="Disordered" evidence="1">
    <location>
        <begin position="200"/>
        <end position="302"/>
    </location>
</feature>